<keyword evidence="3" id="KW-1185">Reference proteome</keyword>
<evidence type="ECO:0000313" key="2">
    <source>
        <dbReference type="EMBL" id="GFS87468.1"/>
    </source>
</evidence>
<comment type="caution">
    <text evidence="2">The sequence shown here is derived from an EMBL/GenBank/DDBJ whole genome shotgun (WGS) entry which is preliminary data.</text>
</comment>
<organism evidence="2 3">
    <name type="scientific">Nephila pilipes</name>
    <name type="common">Giant wood spider</name>
    <name type="synonym">Nephila maculata</name>
    <dbReference type="NCBI Taxonomy" id="299642"/>
    <lineage>
        <taxon>Eukaryota</taxon>
        <taxon>Metazoa</taxon>
        <taxon>Ecdysozoa</taxon>
        <taxon>Arthropoda</taxon>
        <taxon>Chelicerata</taxon>
        <taxon>Arachnida</taxon>
        <taxon>Araneae</taxon>
        <taxon>Araneomorphae</taxon>
        <taxon>Entelegynae</taxon>
        <taxon>Araneoidea</taxon>
        <taxon>Nephilidae</taxon>
        <taxon>Nephila</taxon>
    </lineage>
</organism>
<name>A0A8X6T9R9_NEPPI</name>
<evidence type="ECO:0000259" key="1">
    <source>
        <dbReference type="Pfam" id="PF17906"/>
    </source>
</evidence>
<evidence type="ECO:0000313" key="3">
    <source>
        <dbReference type="Proteomes" id="UP000887013"/>
    </source>
</evidence>
<reference evidence="2" key="1">
    <citation type="submission" date="2020-08" db="EMBL/GenBank/DDBJ databases">
        <title>Multicomponent nature underlies the extraordinary mechanical properties of spider dragline silk.</title>
        <authorList>
            <person name="Kono N."/>
            <person name="Nakamura H."/>
            <person name="Mori M."/>
            <person name="Yoshida Y."/>
            <person name="Ohtoshi R."/>
            <person name="Malay A.D."/>
            <person name="Moran D.A.P."/>
            <person name="Tomita M."/>
            <person name="Numata K."/>
            <person name="Arakawa K."/>
        </authorList>
    </citation>
    <scope>NUCLEOTIDE SEQUENCE</scope>
</reference>
<protein>
    <submittedName>
        <fullName evidence="2">Planarian mariner-8 protein</fullName>
    </submittedName>
</protein>
<sequence>MFMALTEESYSPAEQRSRDLLRLYETLNLTMLWVITESVKSIGTSHLCFQYASLQGIRRLSETMVISEIRVLLKFEFHRGATSRQVVSNINSAFTILVATNATVVRWLKKFRSGDFDLSNEPRGRPNTRWIITSKKPLWKRIPNQSALELSLVYNV</sequence>
<dbReference type="InterPro" id="IPR041426">
    <property type="entry name" value="Mos1_HTH"/>
</dbReference>
<dbReference type="Pfam" id="PF17906">
    <property type="entry name" value="HTH_48"/>
    <property type="match status" value="1"/>
</dbReference>
<feature type="domain" description="Mos1 transposase HTH" evidence="1">
    <location>
        <begin position="69"/>
        <end position="115"/>
    </location>
</feature>
<dbReference type="AlphaFoldDB" id="A0A8X6T9R9"/>
<proteinExistence type="predicted"/>
<accession>A0A8X6T9R9</accession>
<dbReference type="Proteomes" id="UP000887013">
    <property type="component" value="Unassembled WGS sequence"/>
</dbReference>
<gene>
    <name evidence="2" type="primary">planarian</name>
    <name evidence="2" type="ORF">NPIL_683851</name>
</gene>
<dbReference type="OrthoDB" id="6416405at2759"/>
<dbReference type="EMBL" id="BMAW01098945">
    <property type="protein sequence ID" value="GFS87468.1"/>
    <property type="molecule type" value="Genomic_DNA"/>
</dbReference>